<evidence type="ECO:0000313" key="2">
    <source>
        <dbReference type="Proteomes" id="UP000258309"/>
    </source>
</evidence>
<proteinExistence type="predicted"/>
<protein>
    <submittedName>
        <fullName evidence="1">Uncharacterized protein</fullName>
    </submittedName>
</protein>
<gene>
    <name evidence="1" type="ORF">B7463_g11678</name>
</gene>
<dbReference type="Proteomes" id="UP000258309">
    <property type="component" value="Unassembled WGS sequence"/>
</dbReference>
<feature type="non-terminal residue" evidence="1">
    <location>
        <position position="1"/>
    </location>
</feature>
<dbReference type="STRING" id="5539.A0A3E2GU87"/>
<sequence>MQGKFHSDDEMLNEIWKLGIPGAAASCVAKGTQPAIWKIDPVKCAYVQSIRPSQTVDDAYSGNYALDFDLSVKNDSAWWSAAGLVAQGRGIRLGLINDFPKETTFVNTNASETDISPYPGVKAQSLTRR</sequence>
<keyword evidence="2" id="KW-1185">Reference proteome</keyword>
<accession>A0A3E2GU87</accession>
<organism evidence="1 2">
    <name type="scientific">Scytalidium lignicola</name>
    <name type="common">Hyphomycete</name>
    <dbReference type="NCBI Taxonomy" id="5539"/>
    <lineage>
        <taxon>Eukaryota</taxon>
        <taxon>Fungi</taxon>
        <taxon>Dikarya</taxon>
        <taxon>Ascomycota</taxon>
        <taxon>Pezizomycotina</taxon>
        <taxon>Leotiomycetes</taxon>
        <taxon>Leotiomycetes incertae sedis</taxon>
        <taxon>Scytalidium</taxon>
    </lineage>
</organism>
<name>A0A3E2GU87_SCYLI</name>
<dbReference type="OrthoDB" id="10036721at2759"/>
<dbReference type="AlphaFoldDB" id="A0A3E2GU87"/>
<feature type="non-terminal residue" evidence="1">
    <location>
        <position position="129"/>
    </location>
</feature>
<dbReference type="EMBL" id="NCSJ02000417">
    <property type="protein sequence ID" value="RFU24660.1"/>
    <property type="molecule type" value="Genomic_DNA"/>
</dbReference>
<evidence type="ECO:0000313" key="1">
    <source>
        <dbReference type="EMBL" id="RFU24660.1"/>
    </source>
</evidence>
<reference evidence="1 2" key="1">
    <citation type="submission" date="2018-05" db="EMBL/GenBank/DDBJ databases">
        <title>Draft genome sequence of Scytalidium lignicola DSM 105466, a ubiquitous saprotrophic fungus.</title>
        <authorList>
            <person name="Buettner E."/>
            <person name="Gebauer A.M."/>
            <person name="Hofrichter M."/>
            <person name="Liers C."/>
            <person name="Kellner H."/>
        </authorList>
    </citation>
    <scope>NUCLEOTIDE SEQUENCE [LARGE SCALE GENOMIC DNA]</scope>
    <source>
        <strain evidence="1 2">DSM 105466</strain>
    </source>
</reference>
<comment type="caution">
    <text evidence="1">The sequence shown here is derived from an EMBL/GenBank/DDBJ whole genome shotgun (WGS) entry which is preliminary data.</text>
</comment>